<reference evidence="5 6" key="1">
    <citation type="submission" date="2019-11" db="EMBL/GenBank/DDBJ databases">
        <authorList>
            <person name="Holert J."/>
        </authorList>
    </citation>
    <scope>NUCLEOTIDE SEQUENCE [LARGE SCALE GENOMIC DNA]</scope>
    <source>
        <strain evidence="5">SB11_3</strain>
    </source>
</reference>
<name>A0A5S9QX65_9GAMM</name>
<gene>
    <name evidence="5" type="ORF">OPDIPICF_03211</name>
</gene>
<organism evidence="5 6">
    <name type="scientific">BD1-7 clade bacterium</name>
    <dbReference type="NCBI Taxonomy" id="2029982"/>
    <lineage>
        <taxon>Bacteria</taxon>
        <taxon>Pseudomonadati</taxon>
        <taxon>Pseudomonadota</taxon>
        <taxon>Gammaproteobacteria</taxon>
        <taxon>Cellvibrionales</taxon>
        <taxon>Spongiibacteraceae</taxon>
        <taxon>BD1-7 clade</taxon>
    </lineage>
</organism>
<evidence type="ECO:0000256" key="1">
    <source>
        <dbReference type="ARBA" id="ARBA00022723"/>
    </source>
</evidence>
<protein>
    <recommendedName>
        <fullName evidence="4">RanBP2-type domain-containing protein</fullName>
    </recommendedName>
</protein>
<evidence type="ECO:0000313" key="5">
    <source>
        <dbReference type="EMBL" id="CAA0124714.1"/>
    </source>
</evidence>
<dbReference type="Pfam" id="PF24463">
    <property type="entry name" value="DUF7577"/>
    <property type="match status" value="1"/>
</dbReference>
<keyword evidence="3" id="KW-0862">Zinc</keyword>
<proteinExistence type="predicted"/>
<evidence type="ECO:0000259" key="4">
    <source>
        <dbReference type="PROSITE" id="PS50199"/>
    </source>
</evidence>
<dbReference type="AlphaFoldDB" id="A0A5S9QX65"/>
<evidence type="ECO:0000313" key="6">
    <source>
        <dbReference type="Proteomes" id="UP000441399"/>
    </source>
</evidence>
<dbReference type="InterPro" id="IPR001876">
    <property type="entry name" value="Znf_RanBP2"/>
</dbReference>
<dbReference type="PROSITE" id="PS01358">
    <property type="entry name" value="ZF_RANBP2_1"/>
    <property type="match status" value="1"/>
</dbReference>
<accession>A0A5S9QX65</accession>
<dbReference type="Pfam" id="PF09413">
    <property type="entry name" value="DUF2007"/>
    <property type="match status" value="1"/>
</dbReference>
<evidence type="ECO:0000256" key="2">
    <source>
        <dbReference type="ARBA" id="ARBA00022771"/>
    </source>
</evidence>
<dbReference type="InterPro" id="IPR055999">
    <property type="entry name" value="DUF7577"/>
</dbReference>
<feature type="domain" description="RanBP2-type" evidence="4">
    <location>
        <begin position="73"/>
        <end position="102"/>
    </location>
</feature>
<dbReference type="GO" id="GO:0008270">
    <property type="term" value="F:zinc ion binding"/>
    <property type="evidence" value="ECO:0007669"/>
    <property type="project" value="UniProtKB-KW"/>
</dbReference>
<dbReference type="Proteomes" id="UP000441399">
    <property type="component" value="Unassembled WGS sequence"/>
</dbReference>
<dbReference type="PROSITE" id="PS50199">
    <property type="entry name" value="ZF_RANBP2_2"/>
    <property type="match status" value="1"/>
</dbReference>
<sequence>MKQVYTHSNLALVNRAKELLEGAEVPCKVQHEFSTFSVGEIASIDCWPELWVLNDADEQRAIEVLSIITDPAEHSQWQCPECDEKNDDSFEICWQCSHEKPA</sequence>
<dbReference type="EMBL" id="CACSIO010000060">
    <property type="protein sequence ID" value="CAA0124714.1"/>
    <property type="molecule type" value="Genomic_DNA"/>
</dbReference>
<keyword evidence="1" id="KW-0479">Metal-binding</keyword>
<keyword evidence="2" id="KW-0863">Zinc-finger</keyword>
<evidence type="ECO:0000256" key="3">
    <source>
        <dbReference type="ARBA" id="ARBA00022833"/>
    </source>
</evidence>
<dbReference type="InterPro" id="IPR018551">
    <property type="entry name" value="DUF2007"/>
</dbReference>
<keyword evidence="6" id="KW-1185">Reference proteome</keyword>
<dbReference type="OrthoDB" id="9814654at2"/>